<keyword evidence="1" id="KW-0408">Iron</keyword>
<keyword evidence="2" id="KW-0456">Lyase</keyword>
<dbReference type="SUPFAM" id="SSF52016">
    <property type="entry name" value="LeuD/IlvD-like"/>
    <property type="match status" value="1"/>
</dbReference>
<evidence type="ECO:0000259" key="4">
    <source>
        <dbReference type="Pfam" id="PF04412"/>
    </source>
</evidence>
<evidence type="ECO:0000259" key="3">
    <source>
        <dbReference type="Pfam" id="PF01989"/>
    </source>
</evidence>
<feature type="domain" description="Phosphomevalonate dehydratase large subunit-like" evidence="4">
    <location>
        <begin position="148"/>
        <end position="427"/>
    </location>
</feature>
<organism evidence="5 6">
    <name type="scientific">Paracoccus alkenifer</name>
    <dbReference type="NCBI Taxonomy" id="65735"/>
    <lineage>
        <taxon>Bacteria</taxon>
        <taxon>Pseudomonadati</taxon>
        <taxon>Pseudomonadota</taxon>
        <taxon>Alphaproteobacteria</taxon>
        <taxon>Rhodobacterales</taxon>
        <taxon>Paracoccaceae</taxon>
        <taxon>Paracoccus</taxon>
    </lineage>
</organism>
<dbReference type="Pfam" id="PF01989">
    <property type="entry name" value="AcnX_swivel_put"/>
    <property type="match status" value="1"/>
</dbReference>
<gene>
    <name evidence="5" type="ORF">SAMN04488075_2257</name>
</gene>
<evidence type="ECO:0000313" key="6">
    <source>
        <dbReference type="Proteomes" id="UP000199125"/>
    </source>
</evidence>
<dbReference type="AlphaFoldDB" id="A0A1H6MXR5"/>
<evidence type="ECO:0000313" key="5">
    <source>
        <dbReference type="EMBL" id="SEI02536.1"/>
    </source>
</evidence>
<dbReference type="STRING" id="65735.SAMN04488075_2257"/>
<dbReference type="OrthoDB" id="1550274at2"/>
<dbReference type="Gene3D" id="3.50.30.10">
    <property type="entry name" value="Phosphohistidine domain"/>
    <property type="match status" value="1"/>
</dbReference>
<dbReference type="Proteomes" id="UP000199125">
    <property type="component" value="Unassembled WGS sequence"/>
</dbReference>
<dbReference type="CDD" id="cd01356">
    <property type="entry name" value="AcnX_swivel"/>
    <property type="match status" value="1"/>
</dbReference>
<protein>
    <submittedName>
        <fullName evidence="5">Predicted aconitase subunit 1</fullName>
    </submittedName>
</protein>
<keyword evidence="6" id="KW-1185">Reference proteome</keyword>
<dbReference type="PANTHER" id="PTHR36577:SF3">
    <property type="entry name" value="DUF521 DOMAIN PROTEIN (AFU_ORTHOLOGUE AFUA_6G00490)"/>
    <property type="match status" value="1"/>
</dbReference>
<feature type="domain" description="Phosphomevalonate dehydratase large subunit-like" evidence="4">
    <location>
        <begin position="447"/>
        <end position="560"/>
    </location>
</feature>
<accession>A0A1H6MXR5</accession>
<dbReference type="PANTHER" id="PTHR36577">
    <property type="entry name" value="DUF521 DOMAIN PROTEIN (AFU_ORTHOLOGUE AFUA_6G00490)"/>
    <property type="match status" value="1"/>
</dbReference>
<dbReference type="EMBL" id="FNXG01000004">
    <property type="protein sequence ID" value="SEI02536.1"/>
    <property type="molecule type" value="Genomic_DNA"/>
</dbReference>
<evidence type="ECO:0000256" key="2">
    <source>
        <dbReference type="ARBA" id="ARBA00023239"/>
    </source>
</evidence>
<dbReference type="RefSeq" id="WP_090848208.1">
    <property type="nucleotide sequence ID" value="NZ_FNXG01000004.1"/>
</dbReference>
<dbReference type="PIRSF" id="PIRSF036630">
    <property type="entry name" value="UCP036630"/>
    <property type="match status" value="1"/>
</dbReference>
<dbReference type="Pfam" id="PF04412">
    <property type="entry name" value="AcnX"/>
    <property type="match status" value="2"/>
</dbReference>
<feature type="domain" description="Phosphomevalonate dehydratase small subunit-like" evidence="3">
    <location>
        <begin position="22"/>
        <end position="96"/>
    </location>
</feature>
<dbReference type="CDD" id="cd01355">
    <property type="entry name" value="AcnX"/>
    <property type="match status" value="1"/>
</dbReference>
<sequence length="576" mass="59788">MTATRILPGVASGPVLAMDQGLSFWGGVDPATARVIDAHHPAHGADLAGAVVLMPTSRGSCSGSGVMLDLMLNGRAPAALIFSEPEDILTLGALIGAEMFARSLPVLRVSVADFARIATQPHLRITDDAITGDGLHIPIDDPPDHALALTDNDRAILAGRDGAAAALAMRIICAMARQQGAAALTDITRGHIDGCILAHPANLIFAEKMADLGAQVRVPTTINAISVDREHWQAQGVDPDFGARASRLADAYVRMGCRPSFTCAPYLLTDRPQPGEDIAWAESNAVVYANSVLGARTPKHPDYLDLCMAVTGRAPLAGVYLDDSRRPEILLKVDPPAGADDSFWPLLGHVAGSAAPAAIPLIGGVGGLNPSPDDLKALCAAFGTTSAAPMLHVEGVTPEATNPPRPHAPRHRITPTDLSAAWDDLNQQLLHHENIPGSGAAPRSGADTGTPVDLVAIGSPHISPAEGRKLAALLDNRPVAVPLIVTAGRAVIAELNRDGTLAQLKASGVQVIPDLCWCSITEPVFPPQATAVMTNSGKYAHYGPGLSGRPLRFGSMGDCVAAALTGQAPGRPSWLG</sequence>
<evidence type="ECO:0000256" key="1">
    <source>
        <dbReference type="ARBA" id="ARBA00023004"/>
    </source>
</evidence>
<proteinExistence type="predicted"/>
<dbReference type="InterPro" id="IPR012047">
    <property type="entry name" value="AcnX"/>
</dbReference>
<name>A0A1H6MXR5_9RHOB</name>
<dbReference type="InterPro" id="IPR002840">
    <property type="entry name" value="PMDh-S-like_dom"/>
</dbReference>
<dbReference type="GO" id="GO:0016829">
    <property type="term" value="F:lyase activity"/>
    <property type="evidence" value="ECO:0007669"/>
    <property type="project" value="UniProtKB-KW"/>
</dbReference>
<reference evidence="6" key="1">
    <citation type="submission" date="2016-10" db="EMBL/GenBank/DDBJ databases">
        <authorList>
            <person name="Varghese N."/>
            <person name="Submissions S."/>
        </authorList>
    </citation>
    <scope>NUCLEOTIDE SEQUENCE [LARGE SCALE GENOMIC DNA]</scope>
    <source>
        <strain evidence="6">DSM 11593</strain>
    </source>
</reference>
<dbReference type="InterPro" id="IPR007506">
    <property type="entry name" value="PMDh-L-like_dom"/>
</dbReference>